<dbReference type="GO" id="GO:0030435">
    <property type="term" value="P:sporulation resulting in formation of a cellular spore"/>
    <property type="evidence" value="ECO:0007669"/>
    <property type="project" value="InterPro"/>
</dbReference>
<dbReference type="InterPro" id="IPR013693">
    <property type="entry name" value="SpoIID/LytB_N"/>
</dbReference>
<reference evidence="2" key="1">
    <citation type="journal article" date="2015" name="Proc. Natl. Acad. Sci. U.S.A.">
        <title>Networks of energetic and metabolic interactions define dynamics in microbial communities.</title>
        <authorList>
            <person name="Embree M."/>
            <person name="Liu J.K."/>
            <person name="Al-Bassam M.M."/>
            <person name="Zengler K."/>
        </authorList>
    </citation>
    <scope>NUCLEOTIDE SEQUENCE</scope>
</reference>
<sequence length="328" mass="36138">MMNNRRIEWYIVLLTLLILLVAGAGCQDDTPDPKPGLPKQDPSKVADEVEKYQKGEPTISLYRKNTGAKQELKLEEYIKGVVAAEIGDKFPMEALKAQAIVARTNTLALLEYENGTRGKHNTDASDDHTEFQAYNEKAITERISKAVDQTRGEVLTYNGKFAYALFHSVSTDKTASIEEGFPKLKDKAGYLVPVETNGISIAPEKYQNWTVKVPKSTIKGIMGAQAGDLNDIKVSKEGPSGRALTITAGGASIAAVDLREEVGFDRLYSTTFKSIKAEGDNIIFQGTGWGHGVGMEQWGAKLMANDKKSAQEIVQHYFPKLSWLKLYD</sequence>
<accession>A0A0W8E3N3</accession>
<feature type="domain" description="Sporulation stage II protein D amidase enhancer LytB N-terminal" evidence="1">
    <location>
        <begin position="63"/>
        <end position="157"/>
    </location>
</feature>
<dbReference type="InterPro" id="IPR013486">
    <property type="entry name" value="SpoIID/LytB"/>
</dbReference>
<dbReference type="Pfam" id="PF08486">
    <property type="entry name" value="SpoIID"/>
    <property type="match status" value="1"/>
</dbReference>
<dbReference type="NCBIfam" id="TIGR02669">
    <property type="entry name" value="SpoIID_LytB"/>
    <property type="match status" value="1"/>
</dbReference>
<name>A0A0W8E3N3_9ZZZZ</name>
<dbReference type="PROSITE" id="PS51257">
    <property type="entry name" value="PROKAR_LIPOPROTEIN"/>
    <property type="match status" value="1"/>
</dbReference>
<evidence type="ECO:0000313" key="2">
    <source>
        <dbReference type="EMBL" id="KUG03264.1"/>
    </source>
</evidence>
<gene>
    <name evidence="2" type="ORF">ASZ90_019363</name>
</gene>
<dbReference type="EMBL" id="LNQE01001888">
    <property type="protein sequence ID" value="KUG03264.1"/>
    <property type="molecule type" value="Genomic_DNA"/>
</dbReference>
<evidence type="ECO:0000259" key="1">
    <source>
        <dbReference type="Pfam" id="PF08486"/>
    </source>
</evidence>
<organism evidence="2">
    <name type="scientific">hydrocarbon metagenome</name>
    <dbReference type="NCBI Taxonomy" id="938273"/>
    <lineage>
        <taxon>unclassified sequences</taxon>
        <taxon>metagenomes</taxon>
        <taxon>ecological metagenomes</taxon>
    </lineage>
</organism>
<dbReference type="AlphaFoldDB" id="A0A0W8E3N3"/>
<proteinExistence type="predicted"/>
<comment type="caution">
    <text evidence="2">The sequence shown here is derived from an EMBL/GenBank/DDBJ whole genome shotgun (WGS) entry which is preliminary data.</text>
</comment>
<protein>
    <submittedName>
        <fullName evidence="2">Stage ii sporulation protein d (Spoiid)</fullName>
    </submittedName>
</protein>